<keyword evidence="1" id="KW-0175">Coiled coil</keyword>
<organism evidence="3 4">
    <name type="scientific">Syntrophus aciditrophicus (strain SB)</name>
    <dbReference type="NCBI Taxonomy" id="56780"/>
    <lineage>
        <taxon>Bacteria</taxon>
        <taxon>Pseudomonadati</taxon>
        <taxon>Thermodesulfobacteriota</taxon>
        <taxon>Syntrophia</taxon>
        <taxon>Syntrophales</taxon>
        <taxon>Syntrophaceae</taxon>
        <taxon>Syntrophus</taxon>
    </lineage>
</organism>
<keyword evidence="2" id="KW-0812">Transmembrane</keyword>
<evidence type="ECO:0000313" key="4">
    <source>
        <dbReference type="Proteomes" id="UP000001933"/>
    </source>
</evidence>
<protein>
    <submittedName>
        <fullName evidence="3">Hypothetical membrane protein</fullName>
    </submittedName>
</protein>
<dbReference type="RefSeq" id="WP_011416382.1">
    <property type="nucleotide sequence ID" value="NC_007759.1"/>
</dbReference>
<name>Q2LPZ9_SYNAS</name>
<feature type="transmembrane region" description="Helical" evidence="2">
    <location>
        <begin position="40"/>
        <end position="64"/>
    </location>
</feature>
<proteinExistence type="predicted"/>
<sequence>MAWQREEPARTQFLDIFRYLLIFVSSGFAVFLIWKQNRILALIEALPVFIVMSNLFGFLTLPLYRRTSGLIEKMTRTFTPSSSEHLLGALDAFSLKEHRENSNERISIPVSEEMDAETEAAANDISRNPFAGDDSDVADPEARIVQPDLPEKTQIAQQMRQIISLTTKAIYSEQFSDMSTLVKWLPGDKSDRNLLCAYIAIRMAAQLTKPPSDGEIENAAEQLLMMEKDPANADSGALLNLHKALAEIYWLQRQAEILRGKLAHRNGKYSYEATIYALQRVGKGPMTNEDREKFKELAREISDLERQIQEYEMESLRGADLEVYQCTREHLKIQALQDELNIRKEHGTTTELKGLMEVIEKQLKFALHPESPEPGATDVFRK</sequence>
<feature type="transmembrane region" description="Helical" evidence="2">
    <location>
        <begin position="16"/>
        <end position="34"/>
    </location>
</feature>
<feature type="coiled-coil region" evidence="1">
    <location>
        <begin position="287"/>
        <end position="314"/>
    </location>
</feature>
<keyword evidence="2" id="KW-1133">Transmembrane helix</keyword>
<evidence type="ECO:0000313" key="3">
    <source>
        <dbReference type="EMBL" id="ABC76348.1"/>
    </source>
</evidence>
<evidence type="ECO:0000256" key="2">
    <source>
        <dbReference type="SAM" id="Phobius"/>
    </source>
</evidence>
<dbReference type="KEGG" id="sat:SYN_00254"/>
<accession>Q2LPZ9</accession>
<dbReference type="Proteomes" id="UP000001933">
    <property type="component" value="Chromosome"/>
</dbReference>
<gene>
    <name evidence="3" type="ORF">SYN_00254</name>
</gene>
<keyword evidence="4" id="KW-1185">Reference proteome</keyword>
<dbReference type="HOGENOM" id="CLU_723459_0_0_7"/>
<evidence type="ECO:0000256" key="1">
    <source>
        <dbReference type="SAM" id="Coils"/>
    </source>
</evidence>
<dbReference type="EMBL" id="CP000252">
    <property type="protein sequence ID" value="ABC76348.1"/>
    <property type="molecule type" value="Genomic_DNA"/>
</dbReference>
<dbReference type="AlphaFoldDB" id="Q2LPZ9"/>
<keyword evidence="2" id="KW-0472">Membrane</keyword>
<dbReference type="InParanoid" id="Q2LPZ9"/>
<reference evidence="3 4" key="1">
    <citation type="journal article" date="2007" name="Proc. Natl. Acad. Sci. U.S.A.">
        <title>The genome of Syntrophus aciditrophicus: life at the thermodynamic limit of microbial growth.</title>
        <authorList>
            <person name="McInerney M.J."/>
            <person name="Rohlin L."/>
            <person name="Mouttaki H."/>
            <person name="Kim U."/>
            <person name="Krupp R.S."/>
            <person name="Rios-Hernandez L."/>
            <person name="Sieber J."/>
            <person name="Struchtemeyer C.G."/>
            <person name="Bhattacharyya A."/>
            <person name="Campbell J.W."/>
            <person name="Gunsalus R.P."/>
        </authorList>
    </citation>
    <scope>NUCLEOTIDE SEQUENCE [LARGE SCALE GENOMIC DNA]</scope>
    <source>
        <strain evidence="3 4">SB</strain>
    </source>
</reference>
<dbReference type="STRING" id="56780.SYN_00254"/>